<dbReference type="EC" id="4.2.3.3" evidence="2"/>
<feature type="domain" description="MGS-like" evidence="3">
    <location>
        <begin position="1"/>
        <end position="146"/>
    </location>
</feature>
<dbReference type="Gene3D" id="3.40.50.1380">
    <property type="entry name" value="Methylglyoxal synthase-like domain"/>
    <property type="match status" value="1"/>
</dbReference>
<proteinExistence type="inferred from homology"/>
<dbReference type="PROSITE" id="PS51855">
    <property type="entry name" value="MGS"/>
    <property type="match status" value="1"/>
</dbReference>
<feature type="active site" description="Proton donor/acceptor" evidence="2">
    <location>
        <position position="65"/>
    </location>
</feature>
<dbReference type="InterPro" id="IPR004363">
    <property type="entry name" value="Methylgl_synth"/>
</dbReference>
<dbReference type="HAMAP" id="MF_00549">
    <property type="entry name" value="Methylglyoxal_synth"/>
    <property type="match status" value="1"/>
</dbReference>
<name>A0ABS5F9L3_9PROT</name>
<dbReference type="InterPro" id="IPR011607">
    <property type="entry name" value="MGS-like_dom"/>
</dbReference>
<dbReference type="NCBIfam" id="NF003559">
    <property type="entry name" value="PRK05234.1"/>
    <property type="match status" value="1"/>
</dbReference>
<evidence type="ECO:0000256" key="1">
    <source>
        <dbReference type="ARBA" id="ARBA00006287"/>
    </source>
</evidence>
<keyword evidence="2 4" id="KW-0456">Lyase</keyword>
<dbReference type="GO" id="GO:0008929">
    <property type="term" value="F:methylglyoxal synthase activity"/>
    <property type="evidence" value="ECO:0007669"/>
    <property type="project" value="UniProtKB-EC"/>
</dbReference>
<evidence type="ECO:0000259" key="3">
    <source>
        <dbReference type="PROSITE" id="PS51855"/>
    </source>
</evidence>
<gene>
    <name evidence="2" type="primary">mgsA</name>
    <name evidence="4" type="ORF">GXW71_33135</name>
</gene>
<feature type="binding site" evidence="2">
    <location>
        <position position="12"/>
    </location>
    <ligand>
        <name>substrate</name>
    </ligand>
</feature>
<comment type="similarity">
    <text evidence="1 2">Belongs to the methylglyoxal synthase family.</text>
</comment>
<evidence type="ECO:0000313" key="5">
    <source>
        <dbReference type="Proteomes" id="UP001196870"/>
    </source>
</evidence>
<evidence type="ECO:0000256" key="2">
    <source>
        <dbReference type="HAMAP-Rule" id="MF_00549"/>
    </source>
</evidence>
<comment type="catalytic activity">
    <reaction evidence="2">
        <text>dihydroxyacetone phosphate = methylglyoxal + phosphate</text>
        <dbReference type="Rhea" id="RHEA:17937"/>
        <dbReference type="ChEBI" id="CHEBI:17158"/>
        <dbReference type="ChEBI" id="CHEBI:43474"/>
        <dbReference type="ChEBI" id="CHEBI:57642"/>
        <dbReference type="EC" id="4.2.3.3"/>
    </reaction>
</comment>
<protein>
    <recommendedName>
        <fullName evidence="2">Methylglyoxal synthase</fullName>
        <shortName evidence="2">MGS</shortName>
        <ecNumber evidence="2">4.2.3.3</ecNumber>
    </recommendedName>
</protein>
<comment type="function">
    <text evidence="2">Catalyzes the formation of methylglyoxal from dihydroxyacetone phosphate.</text>
</comment>
<organism evidence="4 5">
    <name type="scientific">Plastoroseomonas hellenica</name>
    <dbReference type="NCBI Taxonomy" id="2687306"/>
    <lineage>
        <taxon>Bacteria</taxon>
        <taxon>Pseudomonadati</taxon>
        <taxon>Pseudomonadota</taxon>
        <taxon>Alphaproteobacteria</taxon>
        <taxon>Acetobacterales</taxon>
        <taxon>Acetobacteraceae</taxon>
        <taxon>Plastoroseomonas</taxon>
    </lineage>
</organism>
<comment type="caution">
    <text evidence="4">The sequence shown here is derived from an EMBL/GenBank/DDBJ whole genome shotgun (WGS) entry which is preliminary data.</text>
</comment>
<comment type="caution">
    <text evidence="2">Lacks conserved residue(s) required for the propagation of feature annotation.</text>
</comment>
<dbReference type="InterPro" id="IPR036914">
    <property type="entry name" value="MGS-like_dom_sf"/>
</dbReference>
<dbReference type="PANTHER" id="PTHR30492">
    <property type="entry name" value="METHYLGLYOXAL SYNTHASE"/>
    <property type="match status" value="1"/>
</dbReference>
<feature type="binding site" evidence="2">
    <location>
        <begin position="59"/>
        <end position="60"/>
    </location>
    <ligand>
        <name>substrate</name>
    </ligand>
</feature>
<feature type="binding site" evidence="2">
    <location>
        <position position="92"/>
    </location>
    <ligand>
        <name>substrate</name>
    </ligand>
</feature>
<dbReference type="Pfam" id="PF02142">
    <property type="entry name" value="MGS"/>
    <property type="match status" value="1"/>
</dbReference>
<dbReference type="EMBL" id="JAAGBB010000092">
    <property type="protein sequence ID" value="MBR0669241.1"/>
    <property type="molecule type" value="Genomic_DNA"/>
</dbReference>
<keyword evidence="5" id="KW-1185">Reference proteome</keyword>
<evidence type="ECO:0000313" key="4">
    <source>
        <dbReference type="EMBL" id="MBR0669241.1"/>
    </source>
</evidence>
<dbReference type="SMART" id="SM00851">
    <property type="entry name" value="MGS"/>
    <property type="match status" value="1"/>
</dbReference>
<sequence>MQTRRRIALIAHDAKKATLTAWARRWEGWLAHQYLVGTGSSAEEVGKACPSLRIERLRSGPEGGDMQVGARIVDGEIDALVFLPDPANAHPHEADFRALIRIALIADIPIALSAASAEHLAIGMSQALPTTSEPVLQDIYVSSNGDRWRLGTAAHRRFVRHEPNQASGGSVTDTDLDHFLGNAGPGPEHVALRRILEVRSDGGA</sequence>
<accession>A0ABS5F9L3</accession>
<dbReference type="PANTHER" id="PTHR30492:SF0">
    <property type="entry name" value="METHYLGLYOXAL SYNTHASE"/>
    <property type="match status" value="1"/>
</dbReference>
<feature type="binding site" evidence="2">
    <location>
        <position position="16"/>
    </location>
    <ligand>
        <name>substrate</name>
    </ligand>
</feature>
<dbReference type="Proteomes" id="UP001196870">
    <property type="component" value="Unassembled WGS sequence"/>
</dbReference>
<reference evidence="5" key="1">
    <citation type="journal article" date="2021" name="Syst. Appl. Microbiol.">
        <title>Roseomonas hellenica sp. nov., isolated from roots of wild-growing Alkanna tinctoria.</title>
        <authorList>
            <person name="Rat A."/>
            <person name="Naranjo H.D."/>
            <person name="Lebbe L."/>
            <person name="Cnockaert M."/>
            <person name="Krigas N."/>
            <person name="Grigoriadou K."/>
            <person name="Maloupa E."/>
            <person name="Willems A."/>
        </authorList>
    </citation>
    <scope>NUCLEOTIDE SEQUENCE [LARGE SCALE GENOMIC DNA]</scope>
    <source>
        <strain evidence="5">LMG 31523</strain>
    </source>
</reference>
<dbReference type="SUPFAM" id="SSF52335">
    <property type="entry name" value="Methylglyoxal synthase-like"/>
    <property type="match status" value="1"/>
</dbReference>